<feature type="region of interest" description="Disordered" evidence="2">
    <location>
        <begin position="49"/>
        <end position="95"/>
    </location>
</feature>
<dbReference type="Pfam" id="PF13499">
    <property type="entry name" value="EF-hand_7"/>
    <property type="match status" value="1"/>
</dbReference>
<dbReference type="InterPro" id="IPR018247">
    <property type="entry name" value="EF_Hand_1_Ca_BS"/>
</dbReference>
<dbReference type="SMART" id="SM00054">
    <property type="entry name" value="EFh"/>
    <property type="match status" value="2"/>
</dbReference>
<evidence type="ECO:0000256" key="1">
    <source>
        <dbReference type="ARBA" id="ARBA00022837"/>
    </source>
</evidence>
<gene>
    <name evidence="4" type="ORF">PGLA1383_LOCUS34076</name>
</gene>
<evidence type="ECO:0000256" key="2">
    <source>
        <dbReference type="SAM" id="MobiDB-lite"/>
    </source>
</evidence>
<accession>A0A813FVS5</accession>
<evidence type="ECO:0000313" key="4">
    <source>
        <dbReference type="EMBL" id="CAE8616380.1"/>
    </source>
</evidence>
<dbReference type="InterPro" id="IPR002048">
    <property type="entry name" value="EF_hand_dom"/>
</dbReference>
<feature type="domain" description="EF-hand" evidence="3">
    <location>
        <begin position="370"/>
        <end position="405"/>
    </location>
</feature>
<comment type="caution">
    <text evidence="4">The sequence shown here is derived from an EMBL/GenBank/DDBJ whole genome shotgun (WGS) entry which is preliminary data.</text>
</comment>
<feature type="compositionally biased region" description="Polar residues" evidence="2">
    <location>
        <begin position="131"/>
        <end position="156"/>
    </location>
</feature>
<sequence length="427" mass="47229">MPMFSRQSFLSPSAANSIGKLQFQVTKGADTSYRDMLQTFMDEADKCMSRTGGAGDPSSAERCRTAPHVPGKGSSSRPPLLSRVASPMRRRTQRRVPPCSVNFEKATVHDAGRCATPPCMAPGSALPPKRPSTSSLRPESRTSTAEPLSRPATSGWSGERDSSRDSSLVNRCMAAQSSSKQLPERVGTPTGGSALMRGAGASFFAETRKQTPDYAEQAASACDRKLTRHTNKEAARLFLPHASLEGALSKEQFAMILLQVVGCDSKEELPQGMLEQAFCESTTAGSGGKMTFGDFVSWFSRAGFDQELLLTSEQREFRKLCREKGMNILDVERYRQYFNEFDIDRSGTVEKHEFEALVRKCAKVRANVEIPSSRFQQLWKDCDQDGSGEVTFEEFLMFYRRYFDDSSGDKAGFEGYYQSVRPALGQK</sequence>
<dbReference type="SUPFAM" id="SSF47473">
    <property type="entry name" value="EF-hand"/>
    <property type="match status" value="1"/>
</dbReference>
<dbReference type="Proteomes" id="UP000654075">
    <property type="component" value="Unassembled WGS sequence"/>
</dbReference>
<dbReference type="PROSITE" id="PS00018">
    <property type="entry name" value="EF_HAND_1"/>
    <property type="match status" value="2"/>
</dbReference>
<reference evidence="4" key="1">
    <citation type="submission" date="2021-02" db="EMBL/GenBank/DDBJ databases">
        <authorList>
            <person name="Dougan E. K."/>
            <person name="Rhodes N."/>
            <person name="Thang M."/>
            <person name="Chan C."/>
        </authorList>
    </citation>
    <scope>NUCLEOTIDE SEQUENCE</scope>
</reference>
<dbReference type="EMBL" id="CAJNNV010025861">
    <property type="protein sequence ID" value="CAE8616380.1"/>
    <property type="molecule type" value="Genomic_DNA"/>
</dbReference>
<dbReference type="InterPro" id="IPR011992">
    <property type="entry name" value="EF-hand-dom_pair"/>
</dbReference>
<name>A0A813FVS5_POLGL</name>
<dbReference type="AlphaFoldDB" id="A0A813FVS5"/>
<dbReference type="Gene3D" id="1.10.238.10">
    <property type="entry name" value="EF-hand"/>
    <property type="match status" value="1"/>
</dbReference>
<keyword evidence="5" id="KW-1185">Reference proteome</keyword>
<keyword evidence="1" id="KW-0106">Calcium</keyword>
<proteinExistence type="predicted"/>
<feature type="domain" description="EF-hand" evidence="3">
    <location>
        <begin position="329"/>
        <end position="364"/>
    </location>
</feature>
<dbReference type="CDD" id="cd00051">
    <property type="entry name" value="EFh"/>
    <property type="match status" value="1"/>
</dbReference>
<protein>
    <recommendedName>
        <fullName evidence="3">EF-hand domain-containing protein</fullName>
    </recommendedName>
</protein>
<dbReference type="GO" id="GO:0005509">
    <property type="term" value="F:calcium ion binding"/>
    <property type="evidence" value="ECO:0007669"/>
    <property type="project" value="InterPro"/>
</dbReference>
<dbReference type="PROSITE" id="PS50222">
    <property type="entry name" value="EF_HAND_2"/>
    <property type="match status" value="2"/>
</dbReference>
<feature type="region of interest" description="Disordered" evidence="2">
    <location>
        <begin position="112"/>
        <end position="192"/>
    </location>
</feature>
<dbReference type="OrthoDB" id="414384at2759"/>
<feature type="compositionally biased region" description="Polar residues" evidence="2">
    <location>
        <begin position="165"/>
        <end position="181"/>
    </location>
</feature>
<organism evidence="4 5">
    <name type="scientific">Polarella glacialis</name>
    <name type="common">Dinoflagellate</name>
    <dbReference type="NCBI Taxonomy" id="89957"/>
    <lineage>
        <taxon>Eukaryota</taxon>
        <taxon>Sar</taxon>
        <taxon>Alveolata</taxon>
        <taxon>Dinophyceae</taxon>
        <taxon>Suessiales</taxon>
        <taxon>Suessiaceae</taxon>
        <taxon>Polarella</taxon>
    </lineage>
</organism>
<evidence type="ECO:0000313" key="5">
    <source>
        <dbReference type="Proteomes" id="UP000654075"/>
    </source>
</evidence>
<evidence type="ECO:0000259" key="3">
    <source>
        <dbReference type="PROSITE" id="PS50222"/>
    </source>
</evidence>